<protein>
    <submittedName>
        <fullName evidence="2">Uncharacterized protein</fullName>
    </submittedName>
</protein>
<keyword evidence="3" id="KW-1185">Reference proteome</keyword>
<keyword evidence="1" id="KW-0472">Membrane</keyword>
<evidence type="ECO:0000313" key="2">
    <source>
        <dbReference type="EMBL" id="NML60124.1"/>
    </source>
</evidence>
<organism evidence="2 3">
    <name type="scientific">Massilia polaris</name>
    <dbReference type="NCBI Taxonomy" id="2728846"/>
    <lineage>
        <taxon>Bacteria</taxon>
        <taxon>Pseudomonadati</taxon>
        <taxon>Pseudomonadota</taxon>
        <taxon>Betaproteobacteria</taxon>
        <taxon>Burkholderiales</taxon>
        <taxon>Oxalobacteraceae</taxon>
        <taxon>Telluria group</taxon>
        <taxon>Massilia</taxon>
    </lineage>
</organism>
<evidence type="ECO:0000313" key="3">
    <source>
        <dbReference type="Proteomes" id="UP000583752"/>
    </source>
</evidence>
<keyword evidence="1" id="KW-1133">Transmembrane helix</keyword>
<dbReference type="EMBL" id="JABBGG010000001">
    <property type="protein sequence ID" value="NML60124.1"/>
    <property type="molecule type" value="Genomic_DNA"/>
</dbReference>
<dbReference type="AlphaFoldDB" id="A0A848HFY6"/>
<sequence>MSAYVYIAYEGLRTSPISVEAWLAAVNRCDKLILDKAVSFRAHGQQVVRLKSARRASVRLDRFGIAGARDPSEELIRVMFDIASLLGANVYSERFNKYASADDCVCRRTKHRRTFDKQRACKERQELYQFGLWCAVCVSSALFGFLFGSLYLALTR</sequence>
<dbReference type="RefSeq" id="WP_169463787.1">
    <property type="nucleotide sequence ID" value="NZ_JABBGG010000001.1"/>
</dbReference>
<name>A0A848HFY6_9BURK</name>
<evidence type="ECO:0000256" key="1">
    <source>
        <dbReference type="SAM" id="Phobius"/>
    </source>
</evidence>
<feature type="transmembrane region" description="Helical" evidence="1">
    <location>
        <begin position="130"/>
        <end position="154"/>
    </location>
</feature>
<gene>
    <name evidence="2" type="ORF">HHL21_03290</name>
</gene>
<proteinExistence type="predicted"/>
<comment type="caution">
    <text evidence="2">The sequence shown here is derived from an EMBL/GenBank/DDBJ whole genome shotgun (WGS) entry which is preliminary data.</text>
</comment>
<accession>A0A848HFY6</accession>
<dbReference type="Proteomes" id="UP000583752">
    <property type="component" value="Unassembled WGS sequence"/>
</dbReference>
<keyword evidence="1" id="KW-0812">Transmembrane</keyword>
<reference evidence="2 3" key="1">
    <citation type="submission" date="2020-04" db="EMBL/GenBank/DDBJ databases">
        <title>Massilia sp. RP-1-19 isolated from soil.</title>
        <authorList>
            <person name="Dahal R.H."/>
        </authorList>
    </citation>
    <scope>NUCLEOTIDE SEQUENCE [LARGE SCALE GENOMIC DNA]</scope>
    <source>
        <strain evidence="2 3">RP-1-19</strain>
    </source>
</reference>